<reference evidence="1 2" key="1">
    <citation type="journal article" date="2006" name="Science">
        <title>The genome of black cottonwood, Populus trichocarpa (Torr. &amp; Gray).</title>
        <authorList>
            <person name="Tuskan G.A."/>
            <person name="Difazio S."/>
            <person name="Jansson S."/>
            <person name="Bohlmann J."/>
            <person name="Grigoriev I."/>
            <person name="Hellsten U."/>
            <person name="Putnam N."/>
            <person name="Ralph S."/>
            <person name="Rombauts S."/>
            <person name="Salamov A."/>
            <person name="Schein J."/>
            <person name="Sterck L."/>
            <person name="Aerts A."/>
            <person name="Bhalerao R.R."/>
            <person name="Bhalerao R.P."/>
            <person name="Blaudez D."/>
            <person name="Boerjan W."/>
            <person name="Brun A."/>
            <person name="Brunner A."/>
            <person name="Busov V."/>
            <person name="Campbell M."/>
            <person name="Carlson J."/>
            <person name="Chalot M."/>
            <person name="Chapman J."/>
            <person name="Chen G.L."/>
            <person name="Cooper D."/>
            <person name="Coutinho P.M."/>
            <person name="Couturier J."/>
            <person name="Covert S."/>
            <person name="Cronk Q."/>
            <person name="Cunningham R."/>
            <person name="Davis J."/>
            <person name="Degroeve S."/>
            <person name="Dejardin A."/>
            <person name="Depamphilis C."/>
            <person name="Detter J."/>
            <person name="Dirks B."/>
            <person name="Dubchak I."/>
            <person name="Duplessis S."/>
            <person name="Ehlting J."/>
            <person name="Ellis B."/>
            <person name="Gendler K."/>
            <person name="Goodstein D."/>
            <person name="Gribskov M."/>
            <person name="Grimwood J."/>
            <person name="Groover A."/>
            <person name="Gunter L."/>
            <person name="Hamberger B."/>
            <person name="Heinze B."/>
            <person name="Helariutta Y."/>
            <person name="Henrissat B."/>
            <person name="Holligan D."/>
            <person name="Holt R."/>
            <person name="Huang W."/>
            <person name="Islam-Faridi N."/>
            <person name="Jones S."/>
            <person name="Jones-Rhoades M."/>
            <person name="Jorgensen R."/>
            <person name="Joshi C."/>
            <person name="Kangasjarvi J."/>
            <person name="Karlsson J."/>
            <person name="Kelleher C."/>
            <person name="Kirkpatrick R."/>
            <person name="Kirst M."/>
            <person name="Kohler A."/>
            <person name="Kalluri U."/>
            <person name="Larimer F."/>
            <person name="Leebens-Mack J."/>
            <person name="Leple J.C."/>
            <person name="Locascio P."/>
            <person name="Lou Y."/>
            <person name="Lucas S."/>
            <person name="Martin F."/>
            <person name="Montanini B."/>
            <person name="Napoli C."/>
            <person name="Nelson D.R."/>
            <person name="Nelson C."/>
            <person name="Nieminen K."/>
            <person name="Nilsson O."/>
            <person name="Pereda V."/>
            <person name="Peter G."/>
            <person name="Philippe R."/>
            <person name="Pilate G."/>
            <person name="Poliakov A."/>
            <person name="Razumovskaya J."/>
            <person name="Richardson P."/>
            <person name="Rinaldi C."/>
            <person name="Ritland K."/>
            <person name="Rouze P."/>
            <person name="Ryaboy D."/>
            <person name="Schmutz J."/>
            <person name="Schrader J."/>
            <person name="Segerman B."/>
            <person name="Shin H."/>
            <person name="Siddiqui A."/>
            <person name="Sterky F."/>
            <person name="Terry A."/>
            <person name="Tsai C.J."/>
            <person name="Uberbacher E."/>
            <person name="Unneberg P."/>
            <person name="Vahala J."/>
            <person name="Wall K."/>
            <person name="Wessler S."/>
            <person name="Yang G."/>
            <person name="Yin T."/>
            <person name="Douglas C."/>
            <person name="Marra M."/>
            <person name="Sandberg G."/>
            <person name="Van de Peer Y."/>
            <person name="Rokhsar D."/>
        </authorList>
    </citation>
    <scope>NUCLEOTIDE SEQUENCE [LARGE SCALE GENOMIC DNA]</scope>
    <source>
        <strain evidence="2">cv. Nisqually</strain>
    </source>
</reference>
<gene>
    <name evidence="1" type="ORF">POPTR_008G177600</name>
</gene>
<name>B9HL87_POPTR</name>
<dbReference type="HOGENOM" id="CLU_2692408_0_0_1"/>
<dbReference type="Proteomes" id="UP000006729">
    <property type="component" value="Chromosome 8"/>
</dbReference>
<organism evidence="1 2">
    <name type="scientific">Populus trichocarpa</name>
    <name type="common">Western balsam poplar</name>
    <name type="synonym">Populus balsamifera subsp. trichocarpa</name>
    <dbReference type="NCBI Taxonomy" id="3694"/>
    <lineage>
        <taxon>Eukaryota</taxon>
        <taxon>Viridiplantae</taxon>
        <taxon>Streptophyta</taxon>
        <taxon>Embryophyta</taxon>
        <taxon>Tracheophyta</taxon>
        <taxon>Spermatophyta</taxon>
        <taxon>Magnoliopsida</taxon>
        <taxon>eudicotyledons</taxon>
        <taxon>Gunneridae</taxon>
        <taxon>Pentapetalae</taxon>
        <taxon>rosids</taxon>
        <taxon>fabids</taxon>
        <taxon>Malpighiales</taxon>
        <taxon>Salicaceae</taxon>
        <taxon>Saliceae</taxon>
        <taxon>Populus</taxon>
    </lineage>
</organism>
<evidence type="ECO:0000313" key="2">
    <source>
        <dbReference type="Proteomes" id="UP000006729"/>
    </source>
</evidence>
<evidence type="ECO:0000313" key="1">
    <source>
        <dbReference type="EMBL" id="PNT25279.1"/>
    </source>
</evidence>
<dbReference type="InParanoid" id="B9HL87"/>
<dbReference type="EMBL" id="CM009297">
    <property type="protein sequence ID" value="PNT25279.1"/>
    <property type="molecule type" value="Genomic_DNA"/>
</dbReference>
<protein>
    <submittedName>
        <fullName evidence="1">Uncharacterized protein</fullName>
    </submittedName>
</protein>
<accession>B9HL87</accession>
<keyword evidence="2" id="KW-1185">Reference proteome</keyword>
<sequence>MLPSFLSSTSIRYDLVLFTYDDFIFLKEFQYLRIIEEKSPSSFLSFLVQTLCTQLSRASLVKSSWPPTREEKIA</sequence>
<proteinExistence type="predicted"/>
<dbReference type="AlphaFoldDB" id="B9HL87"/>